<name>A0A371BEU7_9SPHN</name>
<sequence>MLCIRLAYRSKVGQYPNSMLDRLKTILSNSLSDPKGGDPMVDIEGEQVPVRIKRTRQARRISMRADTVRREIRITMPVYAPTATALAFVAQKRQWIASRFEMAPVSVSIGHGETIAFSGEPHKIVWLPDGSRRVHRNMGDEGAELHLGGPEEMVGQRIIRWLREEARTLFAQDLQDYCDKAGEIAPSLSVGDPRSRWGSCSSRGTISLSWRLVMAPPFVRRSVVAHEVAHMRHMDHSPAFYDWFEALYEGDRKTADQWLKMHGPALHFVGR</sequence>
<dbReference type="Gene3D" id="3.30.2010.10">
    <property type="entry name" value="Metalloproteases ('zincins'), catalytic domain"/>
    <property type="match status" value="1"/>
</dbReference>
<dbReference type="Proteomes" id="UP000263833">
    <property type="component" value="Unassembled WGS sequence"/>
</dbReference>
<proteinExistence type="predicted"/>
<evidence type="ECO:0000313" key="2">
    <source>
        <dbReference type="EMBL" id="RDV05901.1"/>
    </source>
</evidence>
<protein>
    <submittedName>
        <fullName evidence="2">M48 family peptidase</fullName>
    </submittedName>
</protein>
<dbReference type="OrthoDB" id="9795402at2"/>
<reference evidence="3" key="1">
    <citation type="submission" date="2018-08" db="EMBL/GenBank/DDBJ databases">
        <authorList>
            <person name="Kim S.-J."/>
            <person name="Jung G.-Y."/>
        </authorList>
    </citation>
    <scope>NUCLEOTIDE SEQUENCE [LARGE SCALE GENOMIC DNA]</scope>
    <source>
        <strain evidence="3">GY_G</strain>
    </source>
</reference>
<comment type="caution">
    <text evidence="2">The sequence shown here is derived from an EMBL/GenBank/DDBJ whole genome shotgun (WGS) entry which is preliminary data.</text>
</comment>
<dbReference type="InterPro" id="IPR002725">
    <property type="entry name" value="YgjP-like_metallopeptidase"/>
</dbReference>
<evidence type="ECO:0000313" key="3">
    <source>
        <dbReference type="Proteomes" id="UP000263833"/>
    </source>
</evidence>
<dbReference type="CDD" id="cd07344">
    <property type="entry name" value="M48_yhfN_like"/>
    <property type="match status" value="1"/>
</dbReference>
<evidence type="ECO:0000259" key="1">
    <source>
        <dbReference type="Pfam" id="PF01863"/>
    </source>
</evidence>
<organism evidence="2 3">
    <name type="scientific">Sphingorhabdus pulchriflava</name>
    <dbReference type="NCBI Taxonomy" id="2292257"/>
    <lineage>
        <taxon>Bacteria</taxon>
        <taxon>Pseudomonadati</taxon>
        <taxon>Pseudomonadota</taxon>
        <taxon>Alphaproteobacteria</taxon>
        <taxon>Sphingomonadales</taxon>
        <taxon>Sphingomonadaceae</taxon>
        <taxon>Sphingorhabdus</taxon>
    </lineage>
</organism>
<gene>
    <name evidence="2" type="ORF">DXH95_00090</name>
</gene>
<dbReference type="AlphaFoldDB" id="A0A371BEU7"/>
<dbReference type="PANTHER" id="PTHR30399">
    <property type="entry name" value="UNCHARACTERIZED PROTEIN YGJP"/>
    <property type="match status" value="1"/>
</dbReference>
<feature type="domain" description="YgjP-like metallopeptidase" evidence="1">
    <location>
        <begin position="69"/>
        <end position="261"/>
    </location>
</feature>
<dbReference type="Pfam" id="PF01863">
    <property type="entry name" value="YgjP-like"/>
    <property type="match status" value="1"/>
</dbReference>
<dbReference type="InterPro" id="IPR053136">
    <property type="entry name" value="UTP_pyrophosphatase-like"/>
</dbReference>
<accession>A0A371BEU7</accession>
<dbReference type="EMBL" id="QRGP01000001">
    <property type="protein sequence ID" value="RDV05901.1"/>
    <property type="molecule type" value="Genomic_DNA"/>
</dbReference>
<dbReference type="PANTHER" id="PTHR30399:SF1">
    <property type="entry name" value="UTP PYROPHOSPHATASE"/>
    <property type="match status" value="1"/>
</dbReference>
<keyword evidence="3" id="KW-1185">Reference proteome</keyword>